<evidence type="ECO:0000256" key="1">
    <source>
        <dbReference type="SAM" id="Coils"/>
    </source>
</evidence>
<comment type="caution">
    <text evidence="3">The sequence shown here is derived from an EMBL/GenBank/DDBJ whole genome shotgun (WGS) entry which is preliminary data.</text>
</comment>
<keyword evidence="1" id="KW-0175">Coiled coil</keyword>
<dbReference type="Proteomes" id="UP001152795">
    <property type="component" value="Unassembled WGS sequence"/>
</dbReference>
<gene>
    <name evidence="3" type="ORF">PACLA_8A008951</name>
</gene>
<keyword evidence="4" id="KW-1185">Reference proteome</keyword>
<feature type="coiled-coil region" evidence="1">
    <location>
        <begin position="18"/>
        <end position="87"/>
    </location>
</feature>
<dbReference type="InterPro" id="IPR000477">
    <property type="entry name" value="RT_dom"/>
</dbReference>
<sequence length="1111" mass="125590">MNKSISTLTNNDASVDLVNLLSNENQDLKNEIKLLREKNINITHSVADLNSKIEELESEKQSLKTALKILYADLETAEGNMQSLTDKHEAQQHPWITVSGKSKGHPINLELNNNNKYSALHVEDDTEIVIDSDETKASVNSAGSRNKYFPHHTPKTKTTRKLQDPKPRSTTSAQQRKIAILGDSMIKGINSRKLQHGLKQKVIVKTFPGAHVEDMTHYVKPTLASNPAEVIVHIGTNDLKNKSPSPLLKTVDNLGEMITESKDVKLTLSEIITRCDDETLADKVNIYNELLANLCTERNWGLIKNSNIKKEHLNNYGLHLNPRGSTVLAKNFKLYVSNQNRLNVNTQNLMMQEPIRNSGAVSTDNQSKLYPKLKGFSIAQLNITSLTKHIDELRILITEMNFDILCINETRIDKTIKNSEIGLQGYDLTRRDRNRRGGGVAIYIRNTIPYVERSTIIPENVEAVCIEVRKPNAKPILISTWYRPPNSNSEILDSFEIFLQNIDTENKEIIITGDFNIDLMPSETENSKAKRLKELLNTYQLSQLIKKPTRTTESTKTLLDLIICKTDDPKTATTDVVELGISDHNLVYTCRKVGICKQKPKIIETRQYHKLNNAKFQNDLKQALLHINEHSDPNTALQEWNRIFLLIADINAPIRLRKVRSDRQPWMTDEIKKLSFHRDYLKKKAVMLNSSAFHSSYKKCKNKVTKLISNAKTHYFRTNLENSKNCKENWIHINKLLNHKTVKTQTINNIKFGDQNITGDINIANTINNYFVEIGPKLASVISPTDIDPIQPIQPCRSEFNLRTITTTELIQTIGKTNLNKAPGLDKIPIKLIKLAGDAIHDSLLHIFNLVLGTGIFPDDLKLAKIIPIHKEGDKAECGNYRPISVIPTVAKILEKIIYDQLSSYINDNDIICKQQFGFRPNHSTETALLKCTDQWLLNMDKGMANGVLFLDLKKAFDTVDHSILLQKLYQYGIKGTPLKLLASYLNNRKQVCVINNNKSGQETVQCGVPQGSNLGPLLFSLYINDLPMCLEYTQASMFADDTNLSCTGRTPAEIEHKLNADLSNVNDWLEANRLTLNTDKTEFMIIASKRKLNQFRTDIQVTTCGATGGN</sequence>
<dbReference type="PROSITE" id="PS50878">
    <property type="entry name" value="RT_POL"/>
    <property type="match status" value="1"/>
</dbReference>
<dbReference type="InterPro" id="IPR036691">
    <property type="entry name" value="Endo/exonu/phosph_ase_sf"/>
</dbReference>
<dbReference type="SUPFAM" id="SSF56672">
    <property type="entry name" value="DNA/RNA polymerases"/>
    <property type="match status" value="1"/>
</dbReference>
<dbReference type="CDD" id="cd01650">
    <property type="entry name" value="RT_nLTR_like"/>
    <property type="match status" value="1"/>
</dbReference>
<dbReference type="AlphaFoldDB" id="A0A7D9DZQ6"/>
<dbReference type="Pfam" id="PF03372">
    <property type="entry name" value="Exo_endo_phos"/>
    <property type="match status" value="1"/>
</dbReference>
<dbReference type="Gene3D" id="3.60.10.10">
    <property type="entry name" value="Endonuclease/exonuclease/phosphatase"/>
    <property type="match status" value="1"/>
</dbReference>
<protein>
    <submittedName>
        <fullName evidence="3">Uncharacterized protein</fullName>
    </submittedName>
</protein>
<dbReference type="GO" id="GO:0003824">
    <property type="term" value="F:catalytic activity"/>
    <property type="evidence" value="ECO:0007669"/>
    <property type="project" value="InterPro"/>
</dbReference>
<dbReference type="Pfam" id="PF00078">
    <property type="entry name" value="RVT_1"/>
    <property type="match status" value="1"/>
</dbReference>
<dbReference type="PANTHER" id="PTHR47510:SF3">
    <property type="entry name" value="ENDO_EXONUCLEASE_PHOSPHATASE DOMAIN-CONTAINING PROTEIN"/>
    <property type="match status" value="1"/>
</dbReference>
<name>A0A7D9DZQ6_PARCT</name>
<dbReference type="EMBL" id="CACRXK020003014">
    <property type="protein sequence ID" value="CAB3997067.1"/>
    <property type="molecule type" value="Genomic_DNA"/>
</dbReference>
<accession>A0A7D9DZQ6</accession>
<dbReference type="Gene3D" id="3.40.50.1110">
    <property type="entry name" value="SGNH hydrolase"/>
    <property type="match status" value="1"/>
</dbReference>
<dbReference type="PANTHER" id="PTHR47510">
    <property type="entry name" value="REVERSE TRANSCRIPTASE DOMAIN-CONTAINING PROTEIN"/>
    <property type="match status" value="1"/>
</dbReference>
<organism evidence="3 4">
    <name type="scientific">Paramuricea clavata</name>
    <name type="common">Red gorgonian</name>
    <name type="synonym">Violescent sea-whip</name>
    <dbReference type="NCBI Taxonomy" id="317549"/>
    <lineage>
        <taxon>Eukaryota</taxon>
        <taxon>Metazoa</taxon>
        <taxon>Cnidaria</taxon>
        <taxon>Anthozoa</taxon>
        <taxon>Octocorallia</taxon>
        <taxon>Malacalcyonacea</taxon>
        <taxon>Plexauridae</taxon>
        <taxon>Paramuricea</taxon>
    </lineage>
</organism>
<dbReference type="OrthoDB" id="5984501at2759"/>
<evidence type="ECO:0000256" key="2">
    <source>
        <dbReference type="SAM" id="MobiDB-lite"/>
    </source>
</evidence>
<dbReference type="SUPFAM" id="SSF52266">
    <property type="entry name" value="SGNH hydrolase"/>
    <property type="match status" value="1"/>
</dbReference>
<dbReference type="SUPFAM" id="SSF56219">
    <property type="entry name" value="DNase I-like"/>
    <property type="match status" value="1"/>
</dbReference>
<dbReference type="InterPro" id="IPR005135">
    <property type="entry name" value="Endo/exonuclease/phosphatase"/>
</dbReference>
<feature type="region of interest" description="Disordered" evidence="2">
    <location>
        <begin position="139"/>
        <end position="175"/>
    </location>
</feature>
<evidence type="ECO:0000313" key="4">
    <source>
        <dbReference type="Proteomes" id="UP001152795"/>
    </source>
</evidence>
<dbReference type="CDD" id="cd00229">
    <property type="entry name" value="SGNH_hydrolase"/>
    <property type="match status" value="1"/>
</dbReference>
<proteinExistence type="predicted"/>
<dbReference type="InterPro" id="IPR043502">
    <property type="entry name" value="DNA/RNA_pol_sf"/>
</dbReference>
<feature type="compositionally biased region" description="Basic residues" evidence="2">
    <location>
        <begin position="148"/>
        <end position="160"/>
    </location>
</feature>
<evidence type="ECO:0000313" key="3">
    <source>
        <dbReference type="EMBL" id="CAB3997067.1"/>
    </source>
</evidence>
<reference evidence="3" key="1">
    <citation type="submission" date="2020-04" db="EMBL/GenBank/DDBJ databases">
        <authorList>
            <person name="Alioto T."/>
            <person name="Alioto T."/>
            <person name="Gomez Garrido J."/>
        </authorList>
    </citation>
    <scope>NUCLEOTIDE SEQUENCE</scope>
    <source>
        <strain evidence="3">A484AB</strain>
    </source>
</reference>
<dbReference type="InterPro" id="IPR036514">
    <property type="entry name" value="SGNH_hydro_sf"/>
</dbReference>